<evidence type="ECO:0000256" key="5">
    <source>
        <dbReference type="ARBA" id="ARBA00022475"/>
    </source>
</evidence>
<evidence type="ECO:0000256" key="7">
    <source>
        <dbReference type="ARBA" id="ARBA00022989"/>
    </source>
</evidence>
<dbReference type="GO" id="GO:0032217">
    <property type="term" value="F:riboflavin transmembrane transporter activity"/>
    <property type="evidence" value="ECO:0007669"/>
    <property type="project" value="UniProtKB-UniRule"/>
</dbReference>
<feature type="transmembrane region" description="Helical" evidence="9">
    <location>
        <begin position="56"/>
        <end position="80"/>
    </location>
</feature>
<feature type="transmembrane region" description="Helical" evidence="9">
    <location>
        <begin position="92"/>
        <end position="112"/>
    </location>
</feature>
<keyword evidence="5 9" id="KW-1003">Cell membrane</keyword>
<reference evidence="10" key="1">
    <citation type="submission" date="2023-10" db="EMBL/GenBank/DDBJ databases">
        <title>Genome assembly of Pristionchus species.</title>
        <authorList>
            <person name="Yoshida K."/>
            <person name="Sommer R.J."/>
        </authorList>
    </citation>
    <scope>NUCLEOTIDE SEQUENCE</scope>
    <source>
        <strain evidence="10">RS0144</strain>
    </source>
</reference>
<dbReference type="Proteomes" id="UP001432027">
    <property type="component" value="Unassembled WGS sequence"/>
</dbReference>
<sequence length="118" mass="13520">SIPPSSFHPSFHSKMRSSWLFHLLVLLFGMSAWLSIDSIYVQLPILSQSAPESWNLASYIVVIIQISCVFPFTYSIIRNWRREITDKIESPLIVFLLIIDIIGLLLSTFTISQCHILP</sequence>
<evidence type="ECO:0000256" key="6">
    <source>
        <dbReference type="ARBA" id="ARBA00022692"/>
    </source>
</evidence>
<keyword evidence="8 9" id="KW-0472">Membrane</keyword>
<protein>
    <recommendedName>
        <fullName evidence="9">Riboflavin transporter</fullName>
    </recommendedName>
</protein>
<evidence type="ECO:0000313" key="10">
    <source>
        <dbReference type="EMBL" id="GMS89225.1"/>
    </source>
</evidence>
<organism evidence="10 11">
    <name type="scientific">Pristionchus entomophagus</name>
    <dbReference type="NCBI Taxonomy" id="358040"/>
    <lineage>
        <taxon>Eukaryota</taxon>
        <taxon>Metazoa</taxon>
        <taxon>Ecdysozoa</taxon>
        <taxon>Nematoda</taxon>
        <taxon>Chromadorea</taxon>
        <taxon>Rhabditida</taxon>
        <taxon>Rhabditina</taxon>
        <taxon>Diplogasteromorpha</taxon>
        <taxon>Diplogasteroidea</taxon>
        <taxon>Neodiplogasteridae</taxon>
        <taxon>Pristionchus</taxon>
    </lineage>
</organism>
<evidence type="ECO:0000256" key="4">
    <source>
        <dbReference type="ARBA" id="ARBA00022448"/>
    </source>
</evidence>
<gene>
    <name evidence="10" type="ORF">PENTCL1PPCAC_11400</name>
</gene>
<comment type="similarity">
    <text evidence="3 9">Belongs to the riboflavin transporter family.</text>
</comment>
<feature type="transmembrane region" description="Helical" evidence="9">
    <location>
        <begin position="19"/>
        <end position="36"/>
    </location>
</feature>
<dbReference type="GO" id="GO:0005886">
    <property type="term" value="C:plasma membrane"/>
    <property type="evidence" value="ECO:0007669"/>
    <property type="project" value="UniProtKB-SubCell"/>
</dbReference>
<comment type="catalytic activity">
    <reaction evidence="1 9">
        <text>riboflavin(in) = riboflavin(out)</text>
        <dbReference type="Rhea" id="RHEA:35015"/>
        <dbReference type="ChEBI" id="CHEBI:57986"/>
    </reaction>
</comment>
<feature type="non-terminal residue" evidence="10">
    <location>
        <position position="1"/>
    </location>
</feature>
<evidence type="ECO:0000256" key="2">
    <source>
        <dbReference type="ARBA" id="ARBA00004651"/>
    </source>
</evidence>
<keyword evidence="6 9" id="KW-0812">Transmembrane</keyword>
<keyword evidence="11" id="KW-1185">Reference proteome</keyword>
<accession>A0AAV5T178</accession>
<dbReference type="PANTHER" id="PTHR12929">
    <property type="entry name" value="SOLUTE CARRIER FAMILY 52"/>
    <property type="match status" value="1"/>
</dbReference>
<proteinExistence type="inferred from homology"/>
<name>A0AAV5T178_9BILA</name>
<evidence type="ECO:0000256" key="8">
    <source>
        <dbReference type="ARBA" id="ARBA00023136"/>
    </source>
</evidence>
<keyword evidence="4 9" id="KW-0813">Transport</keyword>
<dbReference type="EMBL" id="BTSX01000003">
    <property type="protein sequence ID" value="GMS89225.1"/>
    <property type="molecule type" value="Genomic_DNA"/>
</dbReference>
<keyword evidence="7 9" id="KW-1133">Transmembrane helix</keyword>
<evidence type="ECO:0000256" key="1">
    <source>
        <dbReference type="ARBA" id="ARBA00000215"/>
    </source>
</evidence>
<evidence type="ECO:0000256" key="3">
    <source>
        <dbReference type="ARBA" id="ARBA00006366"/>
    </source>
</evidence>
<evidence type="ECO:0000313" key="11">
    <source>
        <dbReference type="Proteomes" id="UP001432027"/>
    </source>
</evidence>
<comment type="caution">
    <text evidence="9">Lacks conserved residue(s) required for the propagation of feature annotation.</text>
</comment>
<dbReference type="InterPro" id="IPR009357">
    <property type="entry name" value="Riboflavin_transptr"/>
</dbReference>
<comment type="subcellular location">
    <subcellularLocation>
        <location evidence="2 9">Cell membrane</location>
        <topology evidence="2 9">Multi-pass membrane protein</topology>
    </subcellularLocation>
</comment>
<evidence type="ECO:0000256" key="9">
    <source>
        <dbReference type="RuleBase" id="RU368035"/>
    </source>
</evidence>
<comment type="function">
    <text evidence="9">Plasma membrane transporter mediating the uptake by cells of the water soluble vitamin B2/riboflavin that plays a key role in biochemical oxidation-reduction reactions of the carbohydrate, lipid, and amino acid metabolism.</text>
</comment>
<dbReference type="AlphaFoldDB" id="A0AAV5T178"/>
<dbReference type="Pfam" id="PF06237">
    <property type="entry name" value="SLC52_ribofla_tr"/>
    <property type="match status" value="1"/>
</dbReference>
<dbReference type="PANTHER" id="PTHR12929:SF10">
    <property type="entry name" value="RIBOFLAVIN TRANSPORTER"/>
    <property type="match status" value="1"/>
</dbReference>
<comment type="caution">
    <text evidence="10">The sequence shown here is derived from an EMBL/GenBank/DDBJ whole genome shotgun (WGS) entry which is preliminary data.</text>
</comment>